<organism evidence="1 2">
    <name type="scientific">Aphis craccivora</name>
    <name type="common">Cowpea aphid</name>
    <dbReference type="NCBI Taxonomy" id="307492"/>
    <lineage>
        <taxon>Eukaryota</taxon>
        <taxon>Metazoa</taxon>
        <taxon>Ecdysozoa</taxon>
        <taxon>Arthropoda</taxon>
        <taxon>Hexapoda</taxon>
        <taxon>Insecta</taxon>
        <taxon>Pterygota</taxon>
        <taxon>Neoptera</taxon>
        <taxon>Paraneoptera</taxon>
        <taxon>Hemiptera</taxon>
        <taxon>Sternorrhyncha</taxon>
        <taxon>Aphidomorpha</taxon>
        <taxon>Aphidoidea</taxon>
        <taxon>Aphididae</taxon>
        <taxon>Aphidini</taxon>
        <taxon>Aphis</taxon>
        <taxon>Aphis</taxon>
    </lineage>
</organism>
<reference evidence="1 2" key="1">
    <citation type="submission" date="2019-08" db="EMBL/GenBank/DDBJ databases">
        <title>Whole genome of Aphis craccivora.</title>
        <authorList>
            <person name="Voronova N.V."/>
            <person name="Shulinski R.S."/>
            <person name="Bandarenka Y.V."/>
            <person name="Zhorov D.G."/>
            <person name="Warner D."/>
        </authorList>
    </citation>
    <scope>NUCLEOTIDE SEQUENCE [LARGE SCALE GENOMIC DNA]</scope>
    <source>
        <strain evidence="1">180601</strain>
        <tissue evidence="1">Whole Body</tissue>
    </source>
</reference>
<accession>A0A6G0YAA3</accession>
<keyword evidence="2" id="KW-1185">Reference proteome</keyword>
<proteinExistence type="predicted"/>
<protein>
    <submittedName>
        <fullName evidence="1">Uncharacterized protein</fullName>
    </submittedName>
</protein>
<sequence>VIIVNLKENCAGRKVTVAEKSRVHFGRKVTLAEKGRCYEARGKLFPKVPMTLLEAKSMVSNCVSWNMLIVFLFLGYRFHLSQAWFCRIQSDKQLYKHHMAKADVYKWLQSFFGLSHGRPLGGAR</sequence>
<dbReference type="EMBL" id="VUJU01005191">
    <property type="protein sequence ID" value="KAF0751996.1"/>
    <property type="molecule type" value="Genomic_DNA"/>
</dbReference>
<feature type="non-terminal residue" evidence="1">
    <location>
        <position position="124"/>
    </location>
</feature>
<evidence type="ECO:0000313" key="2">
    <source>
        <dbReference type="Proteomes" id="UP000478052"/>
    </source>
</evidence>
<dbReference type="Proteomes" id="UP000478052">
    <property type="component" value="Unassembled WGS sequence"/>
</dbReference>
<feature type="non-terminal residue" evidence="1">
    <location>
        <position position="1"/>
    </location>
</feature>
<comment type="caution">
    <text evidence="1">The sequence shown here is derived from an EMBL/GenBank/DDBJ whole genome shotgun (WGS) entry which is preliminary data.</text>
</comment>
<name>A0A6G0YAA3_APHCR</name>
<evidence type="ECO:0000313" key="1">
    <source>
        <dbReference type="EMBL" id="KAF0751996.1"/>
    </source>
</evidence>
<gene>
    <name evidence="1" type="ORF">FWK35_00024796</name>
</gene>
<dbReference type="AlphaFoldDB" id="A0A6G0YAA3"/>